<dbReference type="Gene3D" id="3.30.60.90">
    <property type="match status" value="1"/>
</dbReference>
<dbReference type="PROSITE" id="PS51745">
    <property type="entry name" value="PB1"/>
    <property type="match status" value="1"/>
</dbReference>
<evidence type="ECO:0000259" key="8">
    <source>
        <dbReference type="PROSITE" id="PS50030"/>
    </source>
</evidence>
<keyword evidence="2" id="KW-0479">Metal-binding</keyword>
<dbReference type="ExpressionAtlas" id="A0A1B6PLL0">
    <property type="expression patterns" value="baseline and differential"/>
</dbReference>
<accession>A0A1B6PLL0</accession>
<sequence>MDARRYHQRYPQPYGWPRVDAWDLVVKVKYGDTLKRFNASVNGSHFDHDLPALRLKIASAFKFSPDTEFILTYTDEDGDDVMLDDDNDLRDAAVNQKLNPLRIIVQLKGSNVGAARTKQHTTDSISPRSTSLEDQLAQVKSAIDEALKFVPEQIPAVIAKLSHDLRSRAALSAPSLAELLDRFAKLMARSSSMQPSGGSGVSSQNLGNSKAKLESAPMTISAPEPSDMQNSGTLENGLKSVLLENPTAKIDQVSLCPSVEDSLVFTSLGGMKSELKRSADNEIKTKSNAYSKGKSVISSVPPASTTSHGAPTQRPVPVPSMRESKLIYGTNPTYTSCGSNGTTNGALRSLFPPPPVFHPRSPVFPPYNPIFGTNGKTSDMLSTFSPPPNIYGPFEYTPSSVGMCFPKPYPIGSSHDRMASLHCNNVPNPEEKSFGSSYRGLGANYGSIPQHEQHRWVQCDGCGVTPIVGPRYKSNVKEDYDLCGACFSHVVNEAEYTRLDSPASRCNIKILERVPAAKPNSLFIKDITIPDGTPMPPSHPFIKIWRVLNNGSTRWPYGTQLVWVGGDHLTSPSSVRLAISVNGRINPLEETDVTVDFLAPARPGRYISYWRLALPSGQRFGQRIWVHIKVEQPIQSTGGKQAAAMNLNQLPEANSRKLKPFTVDLETNSVSSEPFYGCHGIPEANSTKLKPLTLDLETNSVSSEPLSRCPGSFLRTMKLKESKPAPCDVSSVPTTVELVQIPATDVSAESLLASIPGGVPAFEASPLPNPVPMLPVSSSAPVVGHVSMPAPAATIAPVPAAPLPEQIINHLEEKLMTELEGLGFMQADLNKQILRQNNYNLEQSVAHLCDYDEWDALEFSELGFDDAEMNKEVVDNSDEEGFIVADLVTKAANDH</sequence>
<dbReference type="SUPFAM" id="SSF57850">
    <property type="entry name" value="RING/U-box"/>
    <property type="match status" value="1"/>
</dbReference>
<dbReference type="eggNOG" id="KOG4351">
    <property type="taxonomic scope" value="Eukaryota"/>
</dbReference>
<feature type="domain" description="ZZ-type" evidence="9">
    <location>
        <begin position="454"/>
        <end position="504"/>
    </location>
</feature>
<dbReference type="GO" id="GO:0008270">
    <property type="term" value="F:zinc ion binding"/>
    <property type="evidence" value="ECO:0007669"/>
    <property type="project" value="UniProtKB-KW"/>
</dbReference>
<reference evidence="12" key="2">
    <citation type="journal article" date="2018" name="Plant J.">
        <title>The Sorghum bicolor reference genome: improved assembly, gene annotations, a transcriptome atlas, and signatures of genome organization.</title>
        <authorList>
            <person name="McCormick R.F."/>
            <person name="Truong S.K."/>
            <person name="Sreedasyam A."/>
            <person name="Jenkins J."/>
            <person name="Shu S."/>
            <person name="Sims D."/>
            <person name="Kennedy M."/>
            <person name="Amirebrahimi M."/>
            <person name="Weers B.D."/>
            <person name="McKinley B."/>
            <person name="Mattison A."/>
            <person name="Morishige D.T."/>
            <person name="Grimwood J."/>
            <person name="Schmutz J."/>
            <person name="Mullet J.E."/>
        </authorList>
    </citation>
    <scope>NUCLEOTIDE SEQUENCE [LARGE SCALE GENOMIC DNA]</scope>
    <source>
        <strain evidence="12">cv. BTx623</strain>
    </source>
</reference>
<evidence type="ECO:0000313" key="12">
    <source>
        <dbReference type="Proteomes" id="UP000000768"/>
    </source>
</evidence>
<dbReference type="Gramene" id="KXG26554">
    <property type="protein sequence ID" value="KXG26554"/>
    <property type="gene ID" value="SORBI_3006G119900"/>
</dbReference>
<dbReference type="InterPro" id="IPR013783">
    <property type="entry name" value="Ig-like_fold"/>
</dbReference>
<dbReference type="Pfam" id="PF00569">
    <property type="entry name" value="ZZ"/>
    <property type="match status" value="1"/>
</dbReference>
<dbReference type="InterPro" id="IPR043145">
    <property type="entry name" value="Znf_ZZ_sf"/>
</dbReference>
<dbReference type="Pfam" id="PF24932">
    <property type="entry name" value="UBA_NBR1_C"/>
    <property type="match status" value="1"/>
</dbReference>
<feature type="region of interest" description="Disordered" evidence="7">
    <location>
        <begin position="191"/>
        <end position="231"/>
    </location>
</feature>
<evidence type="ECO:0000256" key="7">
    <source>
        <dbReference type="SAM" id="MobiDB-lite"/>
    </source>
</evidence>
<evidence type="ECO:0000259" key="9">
    <source>
        <dbReference type="PROSITE" id="PS50135"/>
    </source>
</evidence>
<evidence type="ECO:0000256" key="6">
    <source>
        <dbReference type="PROSITE-ProRule" id="PRU00228"/>
    </source>
</evidence>
<dbReference type="Gene3D" id="2.60.40.10">
    <property type="entry name" value="Immunoglobulins"/>
    <property type="match status" value="1"/>
</dbReference>
<dbReference type="InterPro" id="IPR000270">
    <property type="entry name" value="PB1_dom"/>
</dbReference>
<dbReference type="InterPro" id="IPR015940">
    <property type="entry name" value="UBA"/>
</dbReference>
<keyword evidence="12" id="KW-1185">Reference proteome</keyword>
<dbReference type="InterPro" id="IPR000433">
    <property type="entry name" value="Znf_ZZ"/>
</dbReference>
<dbReference type="STRING" id="4558.A0A1B6PLL0"/>
<proteinExistence type="predicted"/>
<feature type="domain" description="PB1" evidence="10">
    <location>
        <begin position="23"/>
        <end position="108"/>
    </location>
</feature>
<evidence type="ECO:0000313" key="11">
    <source>
        <dbReference type="EMBL" id="KXG26554.1"/>
    </source>
</evidence>
<dbReference type="GO" id="GO:0005776">
    <property type="term" value="C:autophagosome"/>
    <property type="evidence" value="ECO:0007669"/>
    <property type="project" value="UniProtKB-SubCell"/>
</dbReference>
<dbReference type="PANTHER" id="PTHR20930">
    <property type="entry name" value="OVARIAN CARCINOMA ANTIGEN CA125-RELATED"/>
    <property type="match status" value="1"/>
</dbReference>
<dbReference type="SMART" id="SM00291">
    <property type="entry name" value="ZnF_ZZ"/>
    <property type="match status" value="1"/>
</dbReference>
<dbReference type="InParanoid" id="A0A1B6PLL0"/>
<feature type="compositionally biased region" description="Polar residues" evidence="7">
    <location>
        <begin position="286"/>
        <end position="310"/>
    </location>
</feature>
<evidence type="ECO:0000256" key="5">
    <source>
        <dbReference type="ARBA" id="ARBA00023329"/>
    </source>
</evidence>
<dbReference type="InterPro" id="IPR053793">
    <property type="entry name" value="PB1-like"/>
</dbReference>
<dbReference type="InterPro" id="IPR056893">
    <property type="entry name" value="UBA_Nbr1_C"/>
</dbReference>
<feature type="region of interest" description="Disordered" evidence="7">
    <location>
        <begin position="286"/>
        <end position="318"/>
    </location>
</feature>
<evidence type="ECO:0008006" key="13">
    <source>
        <dbReference type="Google" id="ProtNLM"/>
    </source>
</evidence>
<dbReference type="GO" id="GO:0031410">
    <property type="term" value="C:cytoplasmic vesicle"/>
    <property type="evidence" value="ECO:0007669"/>
    <property type="project" value="UniProtKB-KW"/>
</dbReference>
<evidence type="ECO:0000256" key="4">
    <source>
        <dbReference type="ARBA" id="ARBA00022833"/>
    </source>
</evidence>
<gene>
    <name evidence="11" type="ORF">SORBI_3006G119900</name>
</gene>
<reference evidence="11 12" key="1">
    <citation type="journal article" date="2009" name="Nature">
        <title>The Sorghum bicolor genome and the diversification of grasses.</title>
        <authorList>
            <person name="Paterson A.H."/>
            <person name="Bowers J.E."/>
            <person name="Bruggmann R."/>
            <person name="Dubchak I."/>
            <person name="Grimwood J."/>
            <person name="Gundlach H."/>
            <person name="Haberer G."/>
            <person name="Hellsten U."/>
            <person name="Mitros T."/>
            <person name="Poliakov A."/>
            <person name="Schmutz J."/>
            <person name="Spannagl M."/>
            <person name="Tang H."/>
            <person name="Wang X."/>
            <person name="Wicker T."/>
            <person name="Bharti A.K."/>
            <person name="Chapman J."/>
            <person name="Feltus F.A."/>
            <person name="Gowik U."/>
            <person name="Grigoriev I.V."/>
            <person name="Lyons E."/>
            <person name="Maher C.A."/>
            <person name="Martis M."/>
            <person name="Narechania A."/>
            <person name="Otillar R.P."/>
            <person name="Penning B.W."/>
            <person name="Salamov A.A."/>
            <person name="Wang Y."/>
            <person name="Zhang L."/>
            <person name="Carpita N.C."/>
            <person name="Freeling M."/>
            <person name="Gingle A.R."/>
            <person name="Hash C.T."/>
            <person name="Keller B."/>
            <person name="Klein P."/>
            <person name="Kresovich S."/>
            <person name="McCann M.C."/>
            <person name="Ming R."/>
            <person name="Peterson D.G."/>
            <person name="Mehboob-ur-Rahman"/>
            <person name="Ware D."/>
            <person name="Westhoff P."/>
            <person name="Mayer K.F."/>
            <person name="Messing J."/>
            <person name="Rokhsar D.S."/>
        </authorList>
    </citation>
    <scope>NUCLEOTIDE SEQUENCE [LARGE SCALE GENOMIC DNA]</scope>
    <source>
        <strain evidence="12">cv. BTx623</strain>
    </source>
</reference>
<evidence type="ECO:0000259" key="10">
    <source>
        <dbReference type="PROSITE" id="PS51745"/>
    </source>
</evidence>
<dbReference type="SUPFAM" id="SSF54277">
    <property type="entry name" value="CAD &amp; PB1 domains"/>
    <property type="match status" value="1"/>
</dbReference>
<dbReference type="Gene3D" id="1.10.8.10">
    <property type="entry name" value="DNA helicase RuvA subunit, C-terminal domain"/>
    <property type="match status" value="1"/>
</dbReference>
<dbReference type="EMBL" id="CM000765">
    <property type="protein sequence ID" value="KXG26554.1"/>
    <property type="molecule type" value="Genomic_DNA"/>
</dbReference>
<dbReference type="OrthoDB" id="661148at2759"/>
<dbReference type="AlphaFoldDB" id="A0A1B6PLL0"/>
<evidence type="ECO:0000256" key="3">
    <source>
        <dbReference type="ARBA" id="ARBA00022771"/>
    </source>
</evidence>
<dbReference type="InterPro" id="IPR032350">
    <property type="entry name" value="Nbr1_FW"/>
</dbReference>
<dbReference type="PANTHER" id="PTHR20930:SF7">
    <property type="entry name" value="OS04G0476800 PROTEIN"/>
    <property type="match status" value="1"/>
</dbReference>
<evidence type="ECO:0000256" key="2">
    <source>
        <dbReference type="ARBA" id="ARBA00022723"/>
    </source>
</evidence>
<keyword evidence="4" id="KW-0862">Zinc</keyword>
<dbReference type="PROSITE" id="PS50030">
    <property type="entry name" value="UBA"/>
    <property type="match status" value="1"/>
</dbReference>
<dbReference type="Gene3D" id="3.10.20.90">
    <property type="entry name" value="Phosphatidylinositol 3-kinase Catalytic Subunit, Chain A, domain 1"/>
    <property type="match status" value="1"/>
</dbReference>
<feature type="domain" description="UBA" evidence="8">
    <location>
        <begin position="810"/>
        <end position="851"/>
    </location>
</feature>
<protein>
    <recommendedName>
        <fullName evidence="13">ZZ-type domain-containing protein</fullName>
    </recommendedName>
</protein>
<organism evidence="11 12">
    <name type="scientific">Sorghum bicolor</name>
    <name type="common">Sorghum</name>
    <name type="synonym">Sorghum vulgare</name>
    <dbReference type="NCBI Taxonomy" id="4558"/>
    <lineage>
        <taxon>Eukaryota</taxon>
        <taxon>Viridiplantae</taxon>
        <taxon>Streptophyta</taxon>
        <taxon>Embryophyta</taxon>
        <taxon>Tracheophyta</taxon>
        <taxon>Spermatophyta</taxon>
        <taxon>Magnoliopsida</taxon>
        <taxon>Liliopsida</taxon>
        <taxon>Poales</taxon>
        <taxon>Poaceae</taxon>
        <taxon>PACMAD clade</taxon>
        <taxon>Panicoideae</taxon>
        <taxon>Andropogonodae</taxon>
        <taxon>Andropogoneae</taxon>
        <taxon>Sorghinae</taxon>
        <taxon>Sorghum</taxon>
    </lineage>
</organism>
<dbReference type="SMART" id="SM00666">
    <property type="entry name" value="PB1"/>
    <property type="match status" value="1"/>
</dbReference>
<name>A0A1B6PLL0_SORBI</name>
<feature type="compositionally biased region" description="Polar residues" evidence="7">
    <location>
        <begin position="191"/>
        <end position="208"/>
    </location>
</feature>
<dbReference type="Pfam" id="PF16158">
    <property type="entry name" value="N_BRCA1_IG"/>
    <property type="match status" value="1"/>
</dbReference>
<dbReference type="CDD" id="cd14947">
    <property type="entry name" value="NBR1_like"/>
    <property type="match status" value="1"/>
</dbReference>
<dbReference type="Proteomes" id="UP000000768">
    <property type="component" value="Chromosome 6"/>
</dbReference>
<keyword evidence="5" id="KW-0968">Cytoplasmic vesicle</keyword>
<dbReference type="PROSITE" id="PS50135">
    <property type="entry name" value="ZF_ZZ_2"/>
    <property type="match status" value="1"/>
</dbReference>
<dbReference type="FunCoup" id="A0A1B6PLL0">
    <property type="interactions" value="1782"/>
</dbReference>
<comment type="subcellular location">
    <subcellularLocation>
        <location evidence="1">Cytoplasmic vesicle</location>
        <location evidence="1">Autophagosome</location>
    </subcellularLocation>
</comment>
<dbReference type="eggNOG" id="KOG4582">
    <property type="taxonomic scope" value="Eukaryota"/>
</dbReference>
<evidence type="ECO:0000256" key="1">
    <source>
        <dbReference type="ARBA" id="ARBA00004419"/>
    </source>
</evidence>
<dbReference type="Pfam" id="PF00564">
    <property type="entry name" value="PB1"/>
    <property type="match status" value="1"/>
</dbReference>
<keyword evidence="3 6" id="KW-0863">Zinc-finger</keyword>